<organism evidence="2">
    <name type="scientific">gut metagenome</name>
    <dbReference type="NCBI Taxonomy" id="749906"/>
    <lineage>
        <taxon>unclassified sequences</taxon>
        <taxon>metagenomes</taxon>
        <taxon>organismal metagenomes</taxon>
    </lineage>
</organism>
<gene>
    <name evidence="2" type="ORF">EVA_09897</name>
</gene>
<comment type="caution">
    <text evidence="2">The sequence shown here is derived from an EMBL/GenBank/DDBJ whole genome shotgun (WGS) entry which is preliminary data.</text>
</comment>
<name>J9G553_9ZZZZ</name>
<dbReference type="AlphaFoldDB" id="J9G553"/>
<proteinExistence type="predicted"/>
<accession>J9G553</accession>
<feature type="compositionally biased region" description="Basic and acidic residues" evidence="1">
    <location>
        <begin position="37"/>
        <end position="49"/>
    </location>
</feature>
<protein>
    <submittedName>
        <fullName evidence="2">Phage major tail protein</fullName>
    </submittedName>
</protein>
<dbReference type="EMBL" id="AMCI01002731">
    <property type="protein sequence ID" value="EJX01999.1"/>
    <property type="molecule type" value="Genomic_DNA"/>
</dbReference>
<reference evidence="2" key="1">
    <citation type="journal article" date="2012" name="PLoS ONE">
        <title>Gene sets for utilization of primary and secondary nutrition supplies in the distal gut of endangered iberian lynx.</title>
        <authorList>
            <person name="Alcaide M."/>
            <person name="Messina E."/>
            <person name="Richter M."/>
            <person name="Bargiela R."/>
            <person name="Peplies J."/>
            <person name="Huws S.A."/>
            <person name="Newbold C.J."/>
            <person name="Golyshin P.N."/>
            <person name="Simon M.A."/>
            <person name="Lopez G."/>
            <person name="Yakimov M.M."/>
            <person name="Ferrer M."/>
        </authorList>
    </citation>
    <scope>NUCLEOTIDE SEQUENCE</scope>
</reference>
<evidence type="ECO:0000313" key="2">
    <source>
        <dbReference type="EMBL" id="EJX01999.1"/>
    </source>
</evidence>
<sequence length="155" mass="16283">MIEMAKPGYVNGSDLLVSIDSKASGHCTSHTTTYSSETKDRAVKPEAKESTPNAGLFKEKTVTGLSVQVKCEGLRFYGETESGMKELLAKWKVGGVVELKGFARGGDAAPYMSGNFVISSLEESAPAGDDTTYSVTFDNSGAVAIDEAKVDGAAE</sequence>
<evidence type="ECO:0000256" key="1">
    <source>
        <dbReference type="SAM" id="MobiDB-lite"/>
    </source>
</evidence>
<feature type="compositionally biased region" description="Polar residues" evidence="1">
    <location>
        <begin position="26"/>
        <end position="36"/>
    </location>
</feature>
<feature type="region of interest" description="Disordered" evidence="1">
    <location>
        <begin position="25"/>
        <end position="51"/>
    </location>
</feature>